<dbReference type="SMART" id="SM00331">
    <property type="entry name" value="PP2C_SIG"/>
    <property type="match status" value="1"/>
</dbReference>
<dbReference type="InterPro" id="IPR052016">
    <property type="entry name" value="Bact_Sigma-Reg"/>
</dbReference>
<evidence type="ECO:0000256" key="2">
    <source>
        <dbReference type="SAM" id="MobiDB-lite"/>
    </source>
</evidence>
<name>A0A1G7KRV4_9ACTN</name>
<sequence>MIDVGALLQKVEDAAPIEAVEVIAAELGAMVGARLVTFLIADFSGRSVVRLTSSEPVSGARRHGADQAETLPLADTPYEQVLRTQRPDVESADGGARVIVPVTDRGDAIGLLELTLPRRPSAAEVDEIGSAAHALAYVVIAARRHTDVFEWGQRSLPFSLAAEIQRRLLPASYNCEAGQFTLAGWLEPAGSVGGDTFDYSLDRNRLQISITDAVGHQVEAALLATLLVGSLRNSRRRGLDLAEQAAEANDALAENSEPGQFVTGQLLTVDLTTGLAQVINAGHTLPLRLRDGRVEEVGLRVEPPFGVLPGKTFEVQSFPLEPGDRIVFLTDGMLERNAATLDVAAALADSAALHPREVVHELGAAVLRATDNDLKDDATMVCLDWYGGPQRERSTQYGADPERASGVGTSARPD</sequence>
<dbReference type="STRING" id="1550231.SAMN05660662_2034"/>
<dbReference type="SUPFAM" id="SSF81606">
    <property type="entry name" value="PP2C-like"/>
    <property type="match status" value="1"/>
</dbReference>
<keyword evidence="1" id="KW-0378">Hydrolase</keyword>
<dbReference type="EMBL" id="FNBT01000003">
    <property type="protein sequence ID" value="SDF39905.1"/>
    <property type="molecule type" value="Genomic_DNA"/>
</dbReference>
<dbReference type="Pfam" id="PF07228">
    <property type="entry name" value="SpoIIE"/>
    <property type="match status" value="1"/>
</dbReference>
<feature type="region of interest" description="Disordered" evidence="2">
    <location>
        <begin position="390"/>
        <end position="414"/>
    </location>
</feature>
<dbReference type="AlphaFoldDB" id="A0A1G7KRV4"/>
<evidence type="ECO:0000313" key="4">
    <source>
        <dbReference type="EMBL" id="SDF39905.1"/>
    </source>
</evidence>
<gene>
    <name evidence="4" type="ORF">SAMN05660662_2034</name>
</gene>
<evidence type="ECO:0000259" key="3">
    <source>
        <dbReference type="SMART" id="SM00331"/>
    </source>
</evidence>
<dbReference type="PANTHER" id="PTHR43156:SF2">
    <property type="entry name" value="STAGE II SPORULATION PROTEIN E"/>
    <property type="match status" value="1"/>
</dbReference>
<dbReference type="GO" id="GO:0016791">
    <property type="term" value="F:phosphatase activity"/>
    <property type="evidence" value="ECO:0007669"/>
    <property type="project" value="TreeGrafter"/>
</dbReference>
<evidence type="ECO:0000256" key="1">
    <source>
        <dbReference type="ARBA" id="ARBA00022801"/>
    </source>
</evidence>
<dbReference type="PANTHER" id="PTHR43156">
    <property type="entry name" value="STAGE II SPORULATION PROTEIN E-RELATED"/>
    <property type="match status" value="1"/>
</dbReference>
<dbReference type="InterPro" id="IPR001932">
    <property type="entry name" value="PPM-type_phosphatase-like_dom"/>
</dbReference>
<dbReference type="Proteomes" id="UP000199406">
    <property type="component" value="Unassembled WGS sequence"/>
</dbReference>
<evidence type="ECO:0000313" key="5">
    <source>
        <dbReference type="Proteomes" id="UP000199406"/>
    </source>
</evidence>
<proteinExistence type="predicted"/>
<organism evidence="4 5">
    <name type="scientific">Blastococcus aurantiacus</name>
    <dbReference type="NCBI Taxonomy" id="1550231"/>
    <lineage>
        <taxon>Bacteria</taxon>
        <taxon>Bacillati</taxon>
        <taxon>Actinomycetota</taxon>
        <taxon>Actinomycetes</taxon>
        <taxon>Geodermatophilales</taxon>
        <taxon>Geodermatophilaceae</taxon>
        <taxon>Blastococcus</taxon>
    </lineage>
</organism>
<keyword evidence="5" id="KW-1185">Reference proteome</keyword>
<reference evidence="5" key="1">
    <citation type="submission" date="2016-10" db="EMBL/GenBank/DDBJ databases">
        <authorList>
            <person name="Varghese N."/>
            <person name="Submissions S."/>
        </authorList>
    </citation>
    <scope>NUCLEOTIDE SEQUENCE [LARGE SCALE GENOMIC DNA]</scope>
    <source>
        <strain evidence="5">DSM 44268</strain>
    </source>
</reference>
<protein>
    <submittedName>
        <fullName evidence="4">Serine phosphatase RsbU, regulator of sigma subunit</fullName>
    </submittedName>
</protein>
<accession>A0A1G7KRV4</accession>
<dbReference type="InterPro" id="IPR036457">
    <property type="entry name" value="PPM-type-like_dom_sf"/>
</dbReference>
<dbReference type="Gene3D" id="3.60.40.10">
    <property type="entry name" value="PPM-type phosphatase domain"/>
    <property type="match status" value="1"/>
</dbReference>
<feature type="domain" description="PPM-type phosphatase" evidence="3">
    <location>
        <begin position="172"/>
        <end position="385"/>
    </location>
</feature>